<evidence type="ECO:0000259" key="4">
    <source>
        <dbReference type="PROSITE" id="PS01124"/>
    </source>
</evidence>
<dbReference type="SMART" id="SM00342">
    <property type="entry name" value="HTH_ARAC"/>
    <property type="match status" value="1"/>
</dbReference>
<dbReference type="RefSeq" id="WP_136903250.1">
    <property type="nucleotide sequence ID" value="NZ_SUME01000011.1"/>
</dbReference>
<name>A0A4U0NC45_9SPHI</name>
<feature type="domain" description="HTH araC/xylS-type" evidence="4">
    <location>
        <begin position="186"/>
        <end position="285"/>
    </location>
</feature>
<evidence type="ECO:0000256" key="3">
    <source>
        <dbReference type="ARBA" id="ARBA00023163"/>
    </source>
</evidence>
<proteinExistence type="predicted"/>
<sequence length="289" mass="33609">MKAIQFTVPVYGEDLFALLEDKKDNFYGYYHRHEELQITYILKGRGTIMIGNVVQSFNQDDVFILKPNEPHMFDKYGAEKVAEEDTIHAIHLFVNLDRMAKFFTLAEFADLSTYFLELDVSKRIESSVAQSLRDNFLNLLHKVGIPKFTEFITLLHTLLQYRNAAISLYSGIRNLIYSDKDGERISSVFKYTLDNFDHDISIGEVASLVYMTPTSFCKFFKKHTMKTYIGFLNEVRIEKACQLLMNKKTESISETAFQVGFNNIVHFNRVFKRIMGLSPHNYMQLHTIV</sequence>
<dbReference type="SUPFAM" id="SSF51182">
    <property type="entry name" value="RmlC-like cupins"/>
    <property type="match status" value="1"/>
</dbReference>
<dbReference type="PRINTS" id="PR00032">
    <property type="entry name" value="HTHARAC"/>
</dbReference>
<gene>
    <name evidence="5" type="ORF">FAZ15_20565</name>
</gene>
<organism evidence="5 6">
    <name type="scientific">Sphingobacterium olei</name>
    <dbReference type="NCBI Taxonomy" id="2571155"/>
    <lineage>
        <taxon>Bacteria</taxon>
        <taxon>Pseudomonadati</taxon>
        <taxon>Bacteroidota</taxon>
        <taxon>Sphingobacteriia</taxon>
        <taxon>Sphingobacteriales</taxon>
        <taxon>Sphingobacteriaceae</taxon>
        <taxon>Sphingobacterium</taxon>
    </lineage>
</organism>
<dbReference type="Gene3D" id="2.60.120.10">
    <property type="entry name" value="Jelly Rolls"/>
    <property type="match status" value="1"/>
</dbReference>
<dbReference type="OrthoDB" id="9787988at2"/>
<keyword evidence="2" id="KW-0238">DNA-binding</keyword>
<evidence type="ECO:0000256" key="1">
    <source>
        <dbReference type="ARBA" id="ARBA00023015"/>
    </source>
</evidence>
<dbReference type="InterPro" id="IPR018060">
    <property type="entry name" value="HTH_AraC"/>
</dbReference>
<dbReference type="AlphaFoldDB" id="A0A4U0NC45"/>
<dbReference type="PROSITE" id="PS01124">
    <property type="entry name" value="HTH_ARAC_FAMILY_2"/>
    <property type="match status" value="1"/>
</dbReference>
<evidence type="ECO:0000256" key="2">
    <source>
        <dbReference type="ARBA" id="ARBA00023125"/>
    </source>
</evidence>
<dbReference type="EMBL" id="SUME01000011">
    <property type="protein sequence ID" value="TJZ51509.1"/>
    <property type="molecule type" value="Genomic_DNA"/>
</dbReference>
<dbReference type="InterPro" id="IPR020449">
    <property type="entry name" value="Tscrpt_reg_AraC-type_HTH"/>
</dbReference>
<dbReference type="InterPro" id="IPR018062">
    <property type="entry name" value="HTH_AraC-typ_CS"/>
</dbReference>
<dbReference type="InterPro" id="IPR014710">
    <property type="entry name" value="RmlC-like_jellyroll"/>
</dbReference>
<dbReference type="Pfam" id="PF02311">
    <property type="entry name" value="AraC_binding"/>
    <property type="match status" value="1"/>
</dbReference>
<dbReference type="Gene3D" id="1.10.10.60">
    <property type="entry name" value="Homeodomain-like"/>
    <property type="match status" value="2"/>
</dbReference>
<dbReference type="Proteomes" id="UP000306808">
    <property type="component" value="Unassembled WGS sequence"/>
</dbReference>
<dbReference type="GO" id="GO:0043565">
    <property type="term" value="F:sequence-specific DNA binding"/>
    <property type="evidence" value="ECO:0007669"/>
    <property type="project" value="InterPro"/>
</dbReference>
<dbReference type="GO" id="GO:0003700">
    <property type="term" value="F:DNA-binding transcription factor activity"/>
    <property type="evidence" value="ECO:0007669"/>
    <property type="project" value="InterPro"/>
</dbReference>
<dbReference type="SUPFAM" id="SSF46689">
    <property type="entry name" value="Homeodomain-like"/>
    <property type="match status" value="2"/>
</dbReference>
<dbReference type="PANTHER" id="PTHR43280:SF34">
    <property type="entry name" value="ARAC-FAMILY TRANSCRIPTIONAL REGULATOR"/>
    <property type="match status" value="1"/>
</dbReference>
<dbReference type="InterPro" id="IPR003313">
    <property type="entry name" value="AraC-bd"/>
</dbReference>
<evidence type="ECO:0000313" key="6">
    <source>
        <dbReference type="Proteomes" id="UP000306808"/>
    </source>
</evidence>
<reference evidence="5 6" key="1">
    <citation type="submission" date="2019-04" db="EMBL/GenBank/DDBJ databases">
        <title>Sphingobacterium olei sp. nov., isolated from oil-contaminated soil.</title>
        <authorList>
            <person name="Liu B."/>
        </authorList>
    </citation>
    <scope>NUCLEOTIDE SEQUENCE [LARGE SCALE GENOMIC DNA]</scope>
    <source>
        <strain evidence="5 6">HAL-9</strain>
    </source>
</reference>
<dbReference type="InterPro" id="IPR011051">
    <property type="entry name" value="RmlC_Cupin_sf"/>
</dbReference>
<keyword evidence="6" id="KW-1185">Reference proteome</keyword>
<protein>
    <submittedName>
        <fullName evidence="5">AraC family transcriptional regulator</fullName>
    </submittedName>
</protein>
<dbReference type="PROSITE" id="PS00041">
    <property type="entry name" value="HTH_ARAC_FAMILY_1"/>
    <property type="match status" value="1"/>
</dbReference>
<accession>A0A4U0NC45</accession>
<keyword evidence="1" id="KW-0805">Transcription regulation</keyword>
<keyword evidence="3" id="KW-0804">Transcription</keyword>
<dbReference type="Pfam" id="PF12833">
    <property type="entry name" value="HTH_18"/>
    <property type="match status" value="1"/>
</dbReference>
<dbReference type="InterPro" id="IPR009057">
    <property type="entry name" value="Homeodomain-like_sf"/>
</dbReference>
<evidence type="ECO:0000313" key="5">
    <source>
        <dbReference type="EMBL" id="TJZ51509.1"/>
    </source>
</evidence>
<comment type="caution">
    <text evidence="5">The sequence shown here is derived from an EMBL/GenBank/DDBJ whole genome shotgun (WGS) entry which is preliminary data.</text>
</comment>
<dbReference type="PANTHER" id="PTHR43280">
    <property type="entry name" value="ARAC-FAMILY TRANSCRIPTIONAL REGULATOR"/>
    <property type="match status" value="1"/>
</dbReference>